<evidence type="ECO:0000313" key="2">
    <source>
        <dbReference type="Proteomes" id="UP000646548"/>
    </source>
</evidence>
<proteinExistence type="predicted"/>
<protein>
    <submittedName>
        <fullName evidence="1">Uncharacterized protein</fullName>
    </submittedName>
</protein>
<evidence type="ECO:0000313" key="1">
    <source>
        <dbReference type="EMBL" id="KAF6722646.1"/>
    </source>
</evidence>
<dbReference type="AlphaFoldDB" id="A0A834F5U1"/>
<accession>A0A834F5U1</accession>
<organism evidence="1 2">
    <name type="scientific">Oryzias melastigma</name>
    <name type="common">Marine medaka</name>
    <dbReference type="NCBI Taxonomy" id="30732"/>
    <lineage>
        <taxon>Eukaryota</taxon>
        <taxon>Metazoa</taxon>
        <taxon>Chordata</taxon>
        <taxon>Craniata</taxon>
        <taxon>Vertebrata</taxon>
        <taxon>Euteleostomi</taxon>
        <taxon>Actinopterygii</taxon>
        <taxon>Neopterygii</taxon>
        <taxon>Teleostei</taxon>
        <taxon>Neoteleostei</taxon>
        <taxon>Acanthomorphata</taxon>
        <taxon>Ovalentaria</taxon>
        <taxon>Atherinomorphae</taxon>
        <taxon>Beloniformes</taxon>
        <taxon>Adrianichthyidae</taxon>
        <taxon>Oryziinae</taxon>
        <taxon>Oryzias</taxon>
    </lineage>
</organism>
<dbReference type="Proteomes" id="UP000646548">
    <property type="component" value="Unassembled WGS sequence"/>
</dbReference>
<gene>
    <name evidence="1" type="ORF">FQA47_006586</name>
</gene>
<name>A0A834F5U1_ORYME</name>
<comment type="caution">
    <text evidence="1">The sequence shown here is derived from an EMBL/GenBank/DDBJ whole genome shotgun (WGS) entry which is preliminary data.</text>
</comment>
<reference evidence="1" key="1">
    <citation type="journal article" name="BMC Genomics">
        <title>Long-read sequencing and de novo genome assembly of marine medaka (Oryzias melastigma).</title>
        <authorList>
            <person name="Liang P."/>
            <person name="Saqib H.S.A."/>
            <person name="Ni X."/>
            <person name="Shen Y."/>
        </authorList>
    </citation>
    <scope>NUCLEOTIDE SEQUENCE</scope>
    <source>
        <strain evidence="1">Bigg-433</strain>
    </source>
</reference>
<sequence>MKKCHPGSRHHAMHMNTFPTHGPVPPINQHSASTDYTLPLRNQAGFWGILGRIGCEPPSPLIPYHSQTEVIIKDLSHNGDLRDSIYSPAQQACSGDRRRSTEHERPSWIAVLLLFPYVSKSEGRGKADSADRVLTVCSAGVTLVSPVAPQDSQLSAVTVVEQQGLDAALRIVEANNTSPVPHMATHICGQNNVAL</sequence>
<dbReference type="EMBL" id="WKFB01000450">
    <property type="protein sequence ID" value="KAF6722646.1"/>
    <property type="molecule type" value="Genomic_DNA"/>
</dbReference>